<evidence type="ECO:0000313" key="2">
    <source>
        <dbReference type="Proteomes" id="UP001153269"/>
    </source>
</evidence>
<dbReference type="Proteomes" id="UP001153269">
    <property type="component" value="Unassembled WGS sequence"/>
</dbReference>
<organism evidence="1 2">
    <name type="scientific">Pleuronectes platessa</name>
    <name type="common">European plaice</name>
    <dbReference type="NCBI Taxonomy" id="8262"/>
    <lineage>
        <taxon>Eukaryota</taxon>
        <taxon>Metazoa</taxon>
        <taxon>Chordata</taxon>
        <taxon>Craniata</taxon>
        <taxon>Vertebrata</taxon>
        <taxon>Euteleostomi</taxon>
        <taxon>Actinopterygii</taxon>
        <taxon>Neopterygii</taxon>
        <taxon>Teleostei</taxon>
        <taxon>Neoteleostei</taxon>
        <taxon>Acanthomorphata</taxon>
        <taxon>Carangaria</taxon>
        <taxon>Pleuronectiformes</taxon>
        <taxon>Pleuronectoidei</taxon>
        <taxon>Pleuronectidae</taxon>
        <taxon>Pleuronectes</taxon>
    </lineage>
</organism>
<reference evidence="1" key="1">
    <citation type="submission" date="2020-03" db="EMBL/GenBank/DDBJ databases">
        <authorList>
            <person name="Weist P."/>
        </authorList>
    </citation>
    <scope>NUCLEOTIDE SEQUENCE</scope>
</reference>
<sequence>MVGGGVVRRVCVPFGRWFFSPLSLSCGNEVACLPSSLACHPDAPPSPAHAQAPHQLVSQWTASASVDGTTGTPLVPGLVPVFSSHRQQMSWFLREHSATPRRPVAAYLQTCHVTQLLALEQDYLLRKFNDQLHLASGDSNDSIDSRYISQEHQRTEKHQGP</sequence>
<keyword evidence="2" id="KW-1185">Reference proteome</keyword>
<evidence type="ECO:0000313" key="1">
    <source>
        <dbReference type="EMBL" id="CAB1437265.1"/>
    </source>
</evidence>
<comment type="caution">
    <text evidence="1">The sequence shown here is derived from an EMBL/GenBank/DDBJ whole genome shotgun (WGS) entry which is preliminary data.</text>
</comment>
<dbReference type="EMBL" id="CADEAL010002002">
    <property type="protein sequence ID" value="CAB1437265.1"/>
    <property type="molecule type" value="Genomic_DNA"/>
</dbReference>
<name>A0A9N7UVL6_PLEPL</name>
<gene>
    <name evidence="1" type="ORF">PLEPLA_LOCUS25284</name>
</gene>
<proteinExistence type="predicted"/>
<accession>A0A9N7UVL6</accession>
<protein>
    <submittedName>
        <fullName evidence="1">Uncharacterized protein</fullName>
    </submittedName>
</protein>
<dbReference type="AlphaFoldDB" id="A0A9N7UVL6"/>